<organism evidence="1 2">
    <name type="scientific">Chryseolinea lacunae</name>
    <dbReference type="NCBI Taxonomy" id="2801331"/>
    <lineage>
        <taxon>Bacteria</taxon>
        <taxon>Pseudomonadati</taxon>
        <taxon>Bacteroidota</taxon>
        <taxon>Cytophagia</taxon>
        <taxon>Cytophagales</taxon>
        <taxon>Fulvivirgaceae</taxon>
        <taxon>Chryseolinea</taxon>
    </lineage>
</organism>
<gene>
    <name evidence="1" type="ORF">JI741_16950</name>
</gene>
<dbReference type="PROSITE" id="PS51257">
    <property type="entry name" value="PROKAR_LIPOPROTEIN"/>
    <property type="match status" value="1"/>
</dbReference>
<comment type="caution">
    <text evidence="1">The sequence shown here is derived from an EMBL/GenBank/DDBJ whole genome shotgun (WGS) entry which is preliminary data.</text>
</comment>
<proteinExistence type="predicted"/>
<name>A0ABS1KTY6_9BACT</name>
<protein>
    <submittedName>
        <fullName evidence="1">WG repeat-containing protein</fullName>
    </submittedName>
</protein>
<dbReference type="InterPro" id="IPR032774">
    <property type="entry name" value="WG_beta_rep"/>
</dbReference>
<sequence>MKTSALLSLSLVMLILFGCSVAKKESFEKDIQVFLTSFQASLGQGDEAALKYFDTNQSRESLLKALHVLQNKEGEYVLCEAMFQAATITTDEHGTKVSIPARFSAKEKDVSQDTTSATLVLWLETRKPSFVITRLEGEAFYEKYASLSNALQWDVDRHNELKKREPIYAQAKALQQKFDSVIWFTIYKTKTYFYAVKGQWENSDTRKTDAYTMGLLDDAGNVVIPVEYEMIGTLGYDLPNIVEVKKGGKVGYFDIDTKQMLIDPAYDMIVPYNRENTLALVKKDSVYGFVNYQLAYADGFPTAKAKTWVTNFEYLPKELRLVNGSQALCEVPNAENLGVGNLAMPSYLVKTGVFEELLSGISTTVAPMGGWTESIETHGSFLQTVSDNINALITAVTRNYLEGREEFYTENRVVFMDHKNDTLAVANIPTKVVTQMKRIGPDILEITSETEDMWYEPQGYEDFDGPQYTYFKLAENGTVLALTSHRMFAQTEFIKLDSSYLSGKFTHVDPNTGQTDSTTFLSVPTLNFMRDEILASYGMRFPEGSANAGYISGNWYTPRYDKVEEFEDQLTDIDRHNLQFLEKVIALLTTKPA</sequence>
<evidence type="ECO:0000313" key="2">
    <source>
        <dbReference type="Proteomes" id="UP000613030"/>
    </source>
</evidence>
<dbReference type="Proteomes" id="UP000613030">
    <property type="component" value="Unassembled WGS sequence"/>
</dbReference>
<dbReference type="Pfam" id="PF14903">
    <property type="entry name" value="WG_beta_rep"/>
    <property type="match status" value="2"/>
</dbReference>
<keyword evidence="2" id="KW-1185">Reference proteome</keyword>
<reference evidence="1 2" key="1">
    <citation type="submission" date="2021-01" db="EMBL/GenBank/DDBJ databases">
        <title>Chryseolinea sp. Jin1 Genome sequencing and assembly.</title>
        <authorList>
            <person name="Kim I."/>
        </authorList>
    </citation>
    <scope>NUCLEOTIDE SEQUENCE [LARGE SCALE GENOMIC DNA]</scope>
    <source>
        <strain evidence="1 2">Jin1</strain>
    </source>
</reference>
<dbReference type="EMBL" id="JAERRB010000005">
    <property type="protein sequence ID" value="MBL0742919.1"/>
    <property type="molecule type" value="Genomic_DNA"/>
</dbReference>
<evidence type="ECO:0000313" key="1">
    <source>
        <dbReference type="EMBL" id="MBL0742919.1"/>
    </source>
</evidence>
<dbReference type="RefSeq" id="WP_202011656.1">
    <property type="nucleotide sequence ID" value="NZ_JAERRB010000005.1"/>
</dbReference>
<accession>A0ABS1KTY6</accession>
<dbReference type="Gene3D" id="1.20.58.1690">
    <property type="match status" value="1"/>
</dbReference>
<dbReference type="InterPro" id="IPR038434">
    <property type="entry name" value="YARHG_sf"/>
</dbReference>